<dbReference type="PANTHER" id="PTHR34309">
    <property type="entry name" value="SLR1406 PROTEIN"/>
    <property type="match status" value="1"/>
</dbReference>
<dbReference type="Proteomes" id="UP000283087">
    <property type="component" value="Unassembled WGS sequence"/>
</dbReference>
<dbReference type="EMBL" id="RQXW01000008">
    <property type="protein sequence ID" value="RTE65666.1"/>
    <property type="molecule type" value="Genomic_DNA"/>
</dbReference>
<dbReference type="InterPro" id="IPR005624">
    <property type="entry name" value="PduO/GlcC-like"/>
</dbReference>
<proteinExistence type="predicted"/>
<organism evidence="1 2">
    <name type="scientific">Amphritea opalescens</name>
    <dbReference type="NCBI Taxonomy" id="2490544"/>
    <lineage>
        <taxon>Bacteria</taxon>
        <taxon>Pseudomonadati</taxon>
        <taxon>Pseudomonadota</taxon>
        <taxon>Gammaproteobacteria</taxon>
        <taxon>Oceanospirillales</taxon>
        <taxon>Oceanospirillaceae</taxon>
        <taxon>Amphritea</taxon>
    </lineage>
</organism>
<reference evidence="1 2" key="1">
    <citation type="submission" date="2018-11" db="EMBL/GenBank/DDBJ databases">
        <title>The draft genome sequence of Amphritea opalescens ANRC-JH13T.</title>
        <authorList>
            <person name="Fang Z."/>
            <person name="Zhang Y."/>
            <person name="Han X."/>
        </authorList>
    </citation>
    <scope>NUCLEOTIDE SEQUENCE [LARGE SCALE GENOMIC DNA]</scope>
    <source>
        <strain evidence="1 2">ANRC-JH13</strain>
    </source>
</reference>
<dbReference type="Gene3D" id="3.30.450.150">
    <property type="entry name" value="Haem-degrading domain"/>
    <property type="match status" value="1"/>
</dbReference>
<protein>
    <submittedName>
        <fullName evidence="1">Heme-binding protein</fullName>
    </submittedName>
</protein>
<dbReference type="PANTHER" id="PTHR34309:SF1">
    <property type="entry name" value="PROTEIN GLCG"/>
    <property type="match status" value="1"/>
</dbReference>
<comment type="caution">
    <text evidence="1">The sequence shown here is derived from an EMBL/GenBank/DDBJ whole genome shotgun (WGS) entry which is preliminary data.</text>
</comment>
<dbReference type="AlphaFoldDB" id="A0A430KQC5"/>
<evidence type="ECO:0000313" key="1">
    <source>
        <dbReference type="EMBL" id="RTE65666.1"/>
    </source>
</evidence>
<dbReference type="OrthoDB" id="1684899at2"/>
<name>A0A430KQC5_9GAMM</name>
<accession>A0A430KQC5</accession>
<sequence length="170" mass="18075">MHHYSLKWLCLYNARKRHLPTVIIGDMMNKTHVQASLTLDAALLMAKAAIDKGNELGIKINVVVVDSAGHRLVSLREPGAPMPSMDYAEKKAYTAVHFKRSTDKWAEALEGQAVLANGLAQHEKVALFGGGLPAWVDSVVVGAVGVSGGKVAEDIACAEAALMILSDGDS</sequence>
<dbReference type="InterPro" id="IPR052517">
    <property type="entry name" value="GlcG_carb_metab_protein"/>
</dbReference>
<gene>
    <name evidence="1" type="ORF">EH243_10345</name>
</gene>
<keyword evidence="2" id="KW-1185">Reference proteome</keyword>
<dbReference type="InterPro" id="IPR038084">
    <property type="entry name" value="PduO/GlcC-like_sf"/>
</dbReference>
<dbReference type="SUPFAM" id="SSF143744">
    <property type="entry name" value="GlcG-like"/>
    <property type="match status" value="1"/>
</dbReference>
<evidence type="ECO:0000313" key="2">
    <source>
        <dbReference type="Proteomes" id="UP000283087"/>
    </source>
</evidence>
<dbReference type="Pfam" id="PF03928">
    <property type="entry name" value="HbpS-like"/>
    <property type="match status" value="1"/>
</dbReference>